<accession>A0A101M0F8</accession>
<keyword evidence="1" id="KW-1133">Transmembrane helix</keyword>
<organism evidence="2">
    <name type="scientific">Picea glauca</name>
    <name type="common">White spruce</name>
    <name type="synonym">Pinus glauca</name>
    <dbReference type="NCBI Taxonomy" id="3330"/>
    <lineage>
        <taxon>Eukaryota</taxon>
        <taxon>Viridiplantae</taxon>
        <taxon>Streptophyta</taxon>
        <taxon>Embryophyta</taxon>
        <taxon>Tracheophyta</taxon>
        <taxon>Spermatophyta</taxon>
        <taxon>Pinopsida</taxon>
        <taxon>Pinidae</taxon>
        <taxon>Conifers I</taxon>
        <taxon>Pinales</taxon>
        <taxon>Pinaceae</taxon>
        <taxon>Picea</taxon>
    </lineage>
</organism>
<feature type="transmembrane region" description="Helical" evidence="1">
    <location>
        <begin position="20"/>
        <end position="41"/>
    </location>
</feature>
<dbReference type="AlphaFoldDB" id="A0A101M0F8"/>
<comment type="caution">
    <text evidence="2">The sequence shown here is derived from an EMBL/GenBank/DDBJ whole genome shotgun (WGS) entry which is preliminary data.</text>
</comment>
<evidence type="ECO:0000313" key="2">
    <source>
        <dbReference type="EMBL" id="KUM48613.1"/>
    </source>
</evidence>
<reference evidence="2" key="1">
    <citation type="journal article" date="2015" name="Genome Biol. Evol.">
        <title>Organellar Genomes of White Spruce (Picea glauca): Assembly and Annotation.</title>
        <authorList>
            <person name="Jackman S.D."/>
            <person name="Warren R.L."/>
            <person name="Gibb E.A."/>
            <person name="Vandervalk B.P."/>
            <person name="Mohamadi H."/>
            <person name="Chu J."/>
            <person name="Raymond A."/>
            <person name="Pleasance S."/>
            <person name="Coope R."/>
            <person name="Wildung M.R."/>
            <person name="Ritland C.E."/>
            <person name="Bousquet J."/>
            <person name="Jones S.J."/>
            <person name="Bohlmann J."/>
            <person name="Birol I."/>
        </authorList>
    </citation>
    <scope>NUCLEOTIDE SEQUENCE [LARGE SCALE GENOMIC DNA]</scope>
    <source>
        <tissue evidence="2">Flushing bud</tissue>
    </source>
</reference>
<sequence length="55" mass="6099">MARDIDLELIALCLDINMELGNELLLCLPLLLVLLPLMVVLQPDQLKLGPDAACW</sequence>
<protein>
    <submittedName>
        <fullName evidence="2">Uncharacterized protein</fullName>
    </submittedName>
</protein>
<keyword evidence="1" id="KW-0812">Transmembrane</keyword>
<evidence type="ECO:0000256" key="1">
    <source>
        <dbReference type="SAM" id="Phobius"/>
    </source>
</evidence>
<keyword evidence="1" id="KW-0472">Membrane</keyword>
<keyword evidence="2" id="KW-0496">Mitochondrion</keyword>
<gene>
    <name evidence="2" type="ORF">ABT39_MTgene4628</name>
</gene>
<proteinExistence type="predicted"/>
<geneLocation type="mitochondrion" evidence="2"/>
<name>A0A101M0F8_PICGL</name>
<dbReference type="EMBL" id="LKAM01000005">
    <property type="protein sequence ID" value="KUM48613.1"/>
    <property type="molecule type" value="Genomic_DNA"/>
</dbReference>